<dbReference type="Proteomes" id="UP000689129">
    <property type="component" value="Unassembled WGS sequence"/>
</dbReference>
<dbReference type="EMBL" id="JAEMWZ010000416">
    <property type="protein sequence ID" value="KAG7119006.1"/>
    <property type="molecule type" value="Genomic_DNA"/>
</dbReference>
<proteinExistence type="predicted"/>
<evidence type="ECO:0000313" key="1">
    <source>
        <dbReference type="EMBL" id="KAG7119006.1"/>
    </source>
</evidence>
<evidence type="ECO:0000313" key="2">
    <source>
        <dbReference type="Proteomes" id="UP000689129"/>
    </source>
</evidence>
<protein>
    <submittedName>
        <fullName evidence="1">Uncharacterized protein</fullName>
    </submittedName>
</protein>
<gene>
    <name evidence="1" type="ORF">HYQ45_015364</name>
</gene>
<accession>A0A8I3AHH7</accession>
<reference evidence="1" key="1">
    <citation type="journal article" date="2021" name="Mol. Plant Pathol.">
        <title>A 20-kb lineage-specific genomic region tames virulence in pathogenic amphidiploid Verticillium longisporum.</title>
        <authorList>
            <person name="Harting R."/>
            <person name="Starke J."/>
            <person name="Kusch H."/>
            <person name="Poggeler S."/>
            <person name="Maurus I."/>
            <person name="Schluter R."/>
            <person name="Landesfeind M."/>
            <person name="Bulla I."/>
            <person name="Nowrousian M."/>
            <person name="de Jonge R."/>
            <person name="Stahlhut G."/>
            <person name="Hoff K.J."/>
            <person name="Asshauer K.P."/>
            <person name="Thurmer A."/>
            <person name="Stanke M."/>
            <person name="Daniel R."/>
            <person name="Morgenstern B."/>
            <person name="Thomma B.P.H.J."/>
            <person name="Kronstad J.W."/>
            <person name="Braus-Stromeyer S.A."/>
            <person name="Braus G.H."/>
        </authorList>
    </citation>
    <scope>NUCLEOTIDE SEQUENCE</scope>
    <source>
        <strain evidence="1">Vl32</strain>
    </source>
</reference>
<dbReference type="AlphaFoldDB" id="A0A8I3AHH7"/>
<comment type="caution">
    <text evidence="1">The sequence shown here is derived from an EMBL/GenBank/DDBJ whole genome shotgun (WGS) entry which is preliminary data.</text>
</comment>
<sequence length="68" mass="7248">MLGGGADLGVLQGSLYCPKVGVPYVRRSAGSFFGKQSNLSEPEHGFSPAGQNLFMVVLSQPQIHLSVW</sequence>
<organism evidence="1 2">
    <name type="scientific">Verticillium longisporum</name>
    <name type="common">Verticillium dahliae var. longisporum</name>
    <dbReference type="NCBI Taxonomy" id="100787"/>
    <lineage>
        <taxon>Eukaryota</taxon>
        <taxon>Fungi</taxon>
        <taxon>Dikarya</taxon>
        <taxon>Ascomycota</taxon>
        <taxon>Pezizomycotina</taxon>
        <taxon>Sordariomycetes</taxon>
        <taxon>Hypocreomycetidae</taxon>
        <taxon>Glomerellales</taxon>
        <taxon>Plectosphaerellaceae</taxon>
        <taxon>Verticillium</taxon>
    </lineage>
</organism>
<name>A0A8I3AHH7_VERLO</name>